<evidence type="ECO:0000313" key="2">
    <source>
        <dbReference type="EMBL" id="EFX67360.1"/>
    </source>
</evidence>
<dbReference type="HOGENOM" id="CLU_1455833_0_0_1"/>
<feature type="compositionally biased region" description="Basic and acidic residues" evidence="1">
    <location>
        <begin position="83"/>
        <end position="92"/>
    </location>
</feature>
<evidence type="ECO:0000313" key="3">
    <source>
        <dbReference type="Proteomes" id="UP000000305"/>
    </source>
</evidence>
<dbReference type="InParanoid" id="E9HLJ5"/>
<sequence length="186" mass="20578">MVMTEIAITEDLLPLEMATIVHLEAIIHAIRKENGLSCGGGAGIYRASASRGTGPSNERTRSRDDHSGDRRRPASASSASSVDEVRRLEEPKAPSSNKFANLLAEDEGADGSDSRDELRKEPSITSALTRPATNYRIGEKLIRKVRRMLQVAIMDGLNNFQTRMHIVPSPLVNRMHENYRVLGDER</sequence>
<organism evidence="2 3">
    <name type="scientific">Daphnia pulex</name>
    <name type="common">Water flea</name>
    <dbReference type="NCBI Taxonomy" id="6669"/>
    <lineage>
        <taxon>Eukaryota</taxon>
        <taxon>Metazoa</taxon>
        <taxon>Ecdysozoa</taxon>
        <taxon>Arthropoda</taxon>
        <taxon>Crustacea</taxon>
        <taxon>Branchiopoda</taxon>
        <taxon>Diplostraca</taxon>
        <taxon>Cladocera</taxon>
        <taxon>Anomopoda</taxon>
        <taxon>Daphniidae</taxon>
        <taxon>Daphnia</taxon>
    </lineage>
</organism>
<feature type="region of interest" description="Disordered" evidence="1">
    <location>
        <begin position="47"/>
        <end position="127"/>
    </location>
</feature>
<accession>E9HLJ5</accession>
<evidence type="ECO:0000256" key="1">
    <source>
        <dbReference type="SAM" id="MobiDB-lite"/>
    </source>
</evidence>
<name>E9HLJ5_DAPPU</name>
<dbReference type="EMBL" id="GL732679">
    <property type="protein sequence ID" value="EFX67360.1"/>
    <property type="molecule type" value="Genomic_DNA"/>
</dbReference>
<feature type="compositionally biased region" description="Basic and acidic residues" evidence="1">
    <location>
        <begin position="112"/>
        <end position="122"/>
    </location>
</feature>
<dbReference type="KEGG" id="dpx:DAPPUDRAFT_261723"/>
<reference evidence="2 3" key="1">
    <citation type="journal article" date="2011" name="Science">
        <title>The ecoresponsive genome of Daphnia pulex.</title>
        <authorList>
            <person name="Colbourne J.K."/>
            <person name="Pfrender M.E."/>
            <person name="Gilbert D."/>
            <person name="Thomas W.K."/>
            <person name="Tucker A."/>
            <person name="Oakley T.H."/>
            <person name="Tokishita S."/>
            <person name="Aerts A."/>
            <person name="Arnold G.J."/>
            <person name="Basu M.K."/>
            <person name="Bauer D.J."/>
            <person name="Caceres C.E."/>
            <person name="Carmel L."/>
            <person name="Casola C."/>
            <person name="Choi J.H."/>
            <person name="Detter J.C."/>
            <person name="Dong Q."/>
            <person name="Dusheyko S."/>
            <person name="Eads B.D."/>
            <person name="Frohlich T."/>
            <person name="Geiler-Samerotte K.A."/>
            <person name="Gerlach D."/>
            <person name="Hatcher P."/>
            <person name="Jogdeo S."/>
            <person name="Krijgsveld J."/>
            <person name="Kriventseva E.V."/>
            <person name="Kultz D."/>
            <person name="Laforsch C."/>
            <person name="Lindquist E."/>
            <person name="Lopez J."/>
            <person name="Manak J.R."/>
            <person name="Muller J."/>
            <person name="Pangilinan J."/>
            <person name="Patwardhan R.P."/>
            <person name="Pitluck S."/>
            <person name="Pritham E.J."/>
            <person name="Rechtsteiner A."/>
            <person name="Rho M."/>
            <person name="Rogozin I.B."/>
            <person name="Sakarya O."/>
            <person name="Salamov A."/>
            <person name="Schaack S."/>
            <person name="Shapiro H."/>
            <person name="Shiga Y."/>
            <person name="Skalitzky C."/>
            <person name="Smith Z."/>
            <person name="Souvorov A."/>
            <person name="Sung W."/>
            <person name="Tang Z."/>
            <person name="Tsuchiya D."/>
            <person name="Tu H."/>
            <person name="Vos H."/>
            <person name="Wang M."/>
            <person name="Wolf Y.I."/>
            <person name="Yamagata H."/>
            <person name="Yamada T."/>
            <person name="Ye Y."/>
            <person name="Shaw J.R."/>
            <person name="Andrews J."/>
            <person name="Crease T.J."/>
            <person name="Tang H."/>
            <person name="Lucas S.M."/>
            <person name="Robertson H.M."/>
            <person name="Bork P."/>
            <person name="Koonin E.V."/>
            <person name="Zdobnov E.M."/>
            <person name="Grigoriev I.V."/>
            <person name="Lynch M."/>
            <person name="Boore J.L."/>
        </authorList>
    </citation>
    <scope>NUCLEOTIDE SEQUENCE [LARGE SCALE GENOMIC DNA]</scope>
</reference>
<feature type="compositionally biased region" description="Basic and acidic residues" evidence="1">
    <location>
        <begin position="58"/>
        <end position="72"/>
    </location>
</feature>
<keyword evidence="3" id="KW-1185">Reference proteome</keyword>
<gene>
    <name evidence="2" type="ORF">DAPPUDRAFT_261723</name>
</gene>
<dbReference type="AlphaFoldDB" id="E9HLJ5"/>
<dbReference type="Proteomes" id="UP000000305">
    <property type="component" value="Unassembled WGS sequence"/>
</dbReference>
<protein>
    <submittedName>
        <fullName evidence="2">Uncharacterized protein</fullName>
    </submittedName>
</protein>
<proteinExistence type="predicted"/>